<dbReference type="EMBL" id="CP157483">
    <property type="protein sequence ID" value="XBO45063.1"/>
    <property type="molecule type" value="Genomic_DNA"/>
</dbReference>
<evidence type="ECO:0000256" key="1">
    <source>
        <dbReference type="ARBA" id="ARBA00001933"/>
    </source>
</evidence>
<dbReference type="Gene3D" id="3.40.640.10">
    <property type="entry name" value="Type I PLP-dependent aspartate aminotransferase-like (Major domain)"/>
    <property type="match status" value="1"/>
</dbReference>
<proteinExistence type="inferred from homology"/>
<dbReference type="GO" id="GO:0019752">
    <property type="term" value="P:carboxylic acid metabolic process"/>
    <property type="evidence" value="ECO:0007669"/>
    <property type="project" value="InterPro"/>
</dbReference>
<feature type="modified residue" description="N6-(pyridoxal phosphate)lysine" evidence="6">
    <location>
        <position position="294"/>
    </location>
</feature>
<keyword evidence="5 7" id="KW-0456">Lyase</keyword>
<gene>
    <name evidence="8" type="ORF">ABEG17_06930</name>
</gene>
<dbReference type="PANTHER" id="PTHR11999:SF70">
    <property type="entry name" value="MIP05841P"/>
    <property type="match status" value="1"/>
</dbReference>
<dbReference type="InterPro" id="IPR015422">
    <property type="entry name" value="PyrdxlP-dep_Trfase_small"/>
</dbReference>
<comment type="similarity">
    <text evidence="2 7">Belongs to the group II decarboxylase family.</text>
</comment>
<keyword evidence="3" id="KW-0210">Decarboxylase</keyword>
<organism evidence="8">
    <name type="scientific">Pedococcus sp. KACC 23699</name>
    <dbReference type="NCBI Taxonomy" id="3149228"/>
    <lineage>
        <taxon>Bacteria</taxon>
        <taxon>Bacillati</taxon>
        <taxon>Actinomycetota</taxon>
        <taxon>Actinomycetes</taxon>
        <taxon>Micrococcales</taxon>
        <taxon>Intrasporangiaceae</taxon>
        <taxon>Pedococcus</taxon>
    </lineage>
</organism>
<name>A0AAU7JXY3_9MICO</name>
<dbReference type="AlphaFoldDB" id="A0AAU7JXY3"/>
<evidence type="ECO:0000313" key="8">
    <source>
        <dbReference type="EMBL" id="XBO45063.1"/>
    </source>
</evidence>
<dbReference type="InterPro" id="IPR015424">
    <property type="entry name" value="PyrdxlP-dep_Trfase"/>
</dbReference>
<dbReference type="PANTHER" id="PTHR11999">
    <property type="entry name" value="GROUP II PYRIDOXAL-5-PHOSPHATE DECARBOXYLASE"/>
    <property type="match status" value="1"/>
</dbReference>
<evidence type="ECO:0000256" key="7">
    <source>
        <dbReference type="RuleBase" id="RU000382"/>
    </source>
</evidence>
<accession>A0AAU7JXY3</accession>
<evidence type="ECO:0000256" key="3">
    <source>
        <dbReference type="ARBA" id="ARBA00022793"/>
    </source>
</evidence>
<dbReference type="InterPro" id="IPR021115">
    <property type="entry name" value="Pyridoxal-P_BS"/>
</dbReference>
<dbReference type="GO" id="GO:0030170">
    <property type="term" value="F:pyridoxal phosphate binding"/>
    <property type="evidence" value="ECO:0007669"/>
    <property type="project" value="InterPro"/>
</dbReference>
<dbReference type="Pfam" id="PF00282">
    <property type="entry name" value="Pyridoxal_deC"/>
    <property type="match status" value="1"/>
</dbReference>
<dbReference type="InterPro" id="IPR010977">
    <property type="entry name" value="Aromatic_deC"/>
</dbReference>
<sequence>MEDLEGHPALAAASLAARAHLDGLRERRVGAPPDVSGEQLRAALGGPVPAHGSDPAEVVERLVAAAGPGLVASSGPRYFGYVVGGTLEAAMAADWLAVAWDQVAGLEVMSPAAAAVEEVAGGWLLDLLGLPQDASFGFPTGAQMANFTALATARHAVLARAGGDVEVDGLQGSPRIQVVVGGQVHATVPQALRLAGLGSRPDVADSDDQGRMRPEALDRVLRRDGGPVIVCAQAGNVNTGAFDPFSDIADLCGPVGAWLHVDGAFGLWAGASDRLRPLVRGVERADSWATDCHKWLNVPYDCAFVATRDPVAHVAAMSWEAPYVVPGSGRDPYRYVPEASRRARGFAVWAALSQLGRDGVADLVDRSWGHAMRFASALADADPGVEVLNDVVLNQVLVRFDDSDDVTRAVITGVQEGGEAWLGGSTWQGSAVMRISVSGWMTTADDVDRSAAAVLSALADARA</sequence>
<protein>
    <submittedName>
        <fullName evidence="8">Pyridoxal-dependent decarboxylase</fullName>
    </submittedName>
</protein>
<evidence type="ECO:0000256" key="2">
    <source>
        <dbReference type="ARBA" id="ARBA00009533"/>
    </source>
</evidence>
<dbReference type="Gene3D" id="3.90.1150.10">
    <property type="entry name" value="Aspartate Aminotransferase, domain 1"/>
    <property type="match status" value="1"/>
</dbReference>
<dbReference type="GO" id="GO:0004058">
    <property type="term" value="F:aromatic-L-amino-acid decarboxylase activity"/>
    <property type="evidence" value="ECO:0007669"/>
    <property type="project" value="UniProtKB-ARBA"/>
</dbReference>
<evidence type="ECO:0000256" key="5">
    <source>
        <dbReference type="ARBA" id="ARBA00023239"/>
    </source>
</evidence>
<comment type="cofactor">
    <cofactor evidence="1 6 7">
        <name>pyridoxal 5'-phosphate</name>
        <dbReference type="ChEBI" id="CHEBI:597326"/>
    </cofactor>
</comment>
<dbReference type="InterPro" id="IPR002129">
    <property type="entry name" value="PyrdxlP-dep_de-COase"/>
</dbReference>
<dbReference type="InterPro" id="IPR015421">
    <property type="entry name" value="PyrdxlP-dep_Trfase_major"/>
</dbReference>
<keyword evidence="4 6" id="KW-0663">Pyridoxal phosphate</keyword>
<reference evidence="8" key="1">
    <citation type="submission" date="2024-05" db="EMBL/GenBank/DDBJ databases">
        <authorList>
            <person name="Kim S."/>
            <person name="Heo J."/>
            <person name="Choi H."/>
            <person name="Choi Y."/>
            <person name="Kwon S.-W."/>
            <person name="Kim Y."/>
        </authorList>
    </citation>
    <scope>NUCLEOTIDE SEQUENCE</scope>
    <source>
        <strain evidence="8">KACC 23699</strain>
    </source>
</reference>
<evidence type="ECO:0000256" key="4">
    <source>
        <dbReference type="ARBA" id="ARBA00022898"/>
    </source>
</evidence>
<dbReference type="SUPFAM" id="SSF53383">
    <property type="entry name" value="PLP-dependent transferases"/>
    <property type="match status" value="1"/>
</dbReference>
<dbReference type="PROSITE" id="PS00392">
    <property type="entry name" value="DDC_GAD_HDC_YDC"/>
    <property type="match status" value="1"/>
</dbReference>
<dbReference type="RefSeq" id="WP_406832546.1">
    <property type="nucleotide sequence ID" value="NZ_CP157483.1"/>
</dbReference>
<evidence type="ECO:0000256" key="6">
    <source>
        <dbReference type="PIRSR" id="PIRSR602129-50"/>
    </source>
</evidence>